<dbReference type="GO" id="GO:0003712">
    <property type="term" value="F:transcription coregulator activity"/>
    <property type="evidence" value="ECO:0007669"/>
    <property type="project" value="InterPro"/>
</dbReference>
<name>A0A1E4TFA3_9ASCO</name>
<evidence type="ECO:0000256" key="4">
    <source>
        <dbReference type="ARBA" id="ARBA00023159"/>
    </source>
</evidence>
<evidence type="ECO:0000313" key="8">
    <source>
        <dbReference type="EMBL" id="ODV90444.1"/>
    </source>
</evidence>
<organism evidence="8 9">
    <name type="scientific">Tortispora caseinolytica NRRL Y-17796</name>
    <dbReference type="NCBI Taxonomy" id="767744"/>
    <lineage>
        <taxon>Eukaryota</taxon>
        <taxon>Fungi</taxon>
        <taxon>Dikarya</taxon>
        <taxon>Ascomycota</taxon>
        <taxon>Saccharomycotina</taxon>
        <taxon>Trigonopsidomycetes</taxon>
        <taxon>Trigonopsidales</taxon>
        <taxon>Trigonopsidaceae</taxon>
        <taxon>Tortispora</taxon>
    </lineage>
</organism>
<gene>
    <name evidence="7" type="primary">MED9</name>
    <name evidence="8" type="ORF">CANCADRAFT_106619</name>
</gene>
<dbReference type="OrthoDB" id="4092914at2759"/>
<evidence type="ECO:0000256" key="3">
    <source>
        <dbReference type="ARBA" id="ARBA00023015"/>
    </source>
</evidence>
<sequence length="97" mass="10876">MPLEDLKDFDPVPEIASFLQMNESGRIDAKQVHNAAGVIRSKITKAIAAIELIPRSEQSISDQIREISHLESTLNKKLDIIQRLENIQTNPVKLESS</sequence>
<evidence type="ECO:0000256" key="5">
    <source>
        <dbReference type="ARBA" id="ARBA00023163"/>
    </source>
</evidence>
<dbReference type="GO" id="GO:0016592">
    <property type="term" value="C:mediator complex"/>
    <property type="evidence" value="ECO:0007669"/>
    <property type="project" value="InterPro"/>
</dbReference>
<accession>A0A1E4TFA3</accession>
<dbReference type="InterPro" id="IPR011425">
    <property type="entry name" value="Med9"/>
</dbReference>
<protein>
    <recommendedName>
        <fullName evidence="7">Mediator of RNA polymerase II transcription subunit 9</fullName>
    </recommendedName>
    <alternativeName>
        <fullName evidence="7">Mediator complex subunit 9</fullName>
    </alternativeName>
</protein>
<keyword evidence="5 7" id="KW-0804">Transcription</keyword>
<keyword evidence="9" id="KW-1185">Reference proteome</keyword>
<evidence type="ECO:0000256" key="7">
    <source>
        <dbReference type="RuleBase" id="RU364145"/>
    </source>
</evidence>
<evidence type="ECO:0000313" key="9">
    <source>
        <dbReference type="Proteomes" id="UP000095023"/>
    </source>
</evidence>
<evidence type="ECO:0000256" key="2">
    <source>
        <dbReference type="ARBA" id="ARBA00008089"/>
    </source>
</evidence>
<reference evidence="9" key="1">
    <citation type="submission" date="2016-02" db="EMBL/GenBank/DDBJ databases">
        <title>Comparative genomics of biotechnologically important yeasts.</title>
        <authorList>
            <consortium name="DOE Joint Genome Institute"/>
            <person name="Riley R."/>
            <person name="Haridas S."/>
            <person name="Wolfe K.H."/>
            <person name="Lopes M.R."/>
            <person name="Hittinger C.T."/>
            <person name="Goker M."/>
            <person name="Salamov A."/>
            <person name="Wisecaver J."/>
            <person name="Long T.M."/>
            <person name="Aerts A.L."/>
            <person name="Barry K."/>
            <person name="Choi C."/>
            <person name="Clum A."/>
            <person name="Coughlan A.Y."/>
            <person name="Deshpande S."/>
            <person name="Douglass A.P."/>
            <person name="Hanson S.J."/>
            <person name="Klenk H.-P."/>
            <person name="Labutti K."/>
            <person name="Lapidus A."/>
            <person name="Lindquist E."/>
            <person name="Lipzen A."/>
            <person name="Meier-Kolthoff J.P."/>
            <person name="Ohm R.A."/>
            <person name="Otillar R.P."/>
            <person name="Pangilinan J."/>
            <person name="Peng Y."/>
            <person name="Rokas A."/>
            <person name="Rosa C.A."/>
            <person name="Scheuner C."/>
            <person name="Sibirny A.A."/>
            <person name="Slot J.C."/>
            <person name="Stielow J.B."/>
            <person name="Sun H."/>
            <person name="Kurtzman C.P."/>
            <person name="Blackwell M."/>
            <person name="Jeffries T.W."/>
            <person name="Grigoriev I.V."/>
        </authorList>
    </citation>
    <scope>NUCLEOTIDE SEQUENCE [LARGE SCALE GENOMIC DNA]</scope>
    <source>
        <strain evidence="9">NRRL Y-17796</strain>
    </source>
</reference>
<comment type="similarity">
    <text evidence="2 7">Belongs to the Mediator complex subunit 9 family.</text>
</comment>
<evidence type="ECO:0000256" key="1">
    <source>
        <dbReference type="ARBA" id="ARBA00004123"/>
    </source>
</evidence>
<dbReference type="EMBL" id="KV453842">
    <property type="protein sequence ID" value="ODV90444.1"/>
    <property type="molecule type" value="Genomic_DNA"/>
</dbReference>
<keyword evidence="3 7" id="KW-0805">Transcription regulation</keyword>
<dbReference type="AlphaFoldDB" id="A0A1E4TFA3"/>
<keyword evidence="4 7" id="KW-0010">Activator</keyword>
<proteinExistence type="inferred from homology"/>
<evidence type="ECO:0000256" key="6">
    <source>
        <dbReference type="ARBA" id="ARBA00023242"/>
    </source>
</evidence>
<comment type="subcellular location">
    <subcellularLocation>
        <location evidence="1 7">Nucleus</location>
    </subcellularLocation>
</comment>
<dbReference type="Pfam" id="PF07544">
    <property type="entry name" value="Med9"/>
    <property type="match status" value="1"/>
</dbReference>
<comment type="function">
    <text evidence="7">Component of the Mediator complex, a coactivator involved in the regulated transcription of nearly all RNA polymerase II-dependent genes. Mediator functions as a bridge to convey information from gene-specific regulatory proteins to the basal RNA polymerase II transcription machinery. Mediator is recruited to promoters by direct interactions with regulatory proteins and serves as a scaffold for the assembly of a functional preinitiation complex with RNA polymerase II and the general transcription factors.</text>
</comment>
<comment type="subunit">
    <text evidence="7">Component of the Mediator complex.</text>
</comment>
<dbReference type="Proteomes" id="UP000095023">
    <property type="component" value="Unassembled WGS sequence"/>
</dbReference>
<keyword evidence="6 7" id="KW-0539">Nucleus</keyword>
<dbReference type="GO" id="GO:0006357">
    <property type="term" value="P:regulation of transcription by RNA polymerase II"/>
    <property type="evidence" value="ECO:0007669"/>
    <property type="project" value="InterPro"/>
</dbReference>